<dbReference type="InterPro" id="IPR042188">
    <property type="entry name" value="MmgE/PrpD_sf_2"/>
</dbReference>
<evidence type="ECO:0000256" key="1">
    <source>
        <dbReference type="ARBA" id="ARBA00006174"/>
    </source>
</evidence>
<dbReference type="Gene3D" id="1.10.4100.10">
    <property type="entry name" value="2-methylcitrate dehydratase PrpD"/>
    <property type="match status" value="1"/>
</dbReference>
<protein>
    <submittedName>
        <fullName evidence="4">2-methylcitrate dehydratase</fullName>
        <ecNumber evidence="4">4.2.1.79</ecNumber>
    </submittedName>
</protein>
<dbReference type="InterPro" id="IPR036148">
    <property type="entry name" value="MmgE/PrpD_sf"/>
</dbReference>
<evidence type="ECO:0000313" key="4">
    <source>
        <dbReference type="EMBL" id="VCU71288.1"/>
    </source>
</evidence>
<dbReference type="EMBL" id="UWPJ01000026">
    <property type="protein sequence ID" value="VCU71288.1"/>
    <property type="molecule type" value="Genomic_DNA"/>
</dbReference>
<sequence>MNGEFPSDRFLDRLADFCLRARAFELDAGARSAAGKVVLDSLGVVLGALDHRATRSARRFAARFGVERGARLWGSGERVNAEHAALLNGAPLRAYDYNDYYFGRLGGAHPSDILTGVLAVAEAEGAPGREAVRALCLGYELVVGLSDYIDPERGGWDYPALTTLGGVAAAGALLELDREQFRHAFSIAVNAHYPSNEVESSEPDAHGELTMWKRFNGSDGVRQAVQACYLASAGVEGVVRPFEGRHGFLAKLQVTADEAMAAQRHLDGIAGFGAIARGSFKRWPVGSRGQSAIQSALRARAALSAQGRDAAAIRKVEVRADPGVYEHLYAIRSDPLQPRTREAADHSLPYIVAAALAQGRIGPDSFEAPVREAPAVRRLLDADMEIVRAPSASPSNLLAEVVLEDDAGRRYAGGCEPAPGSAGTDMPLEELIEKFRENVGDRLQGGADALIACVESLDASADVRALVTATLVH</sequence>
<organism evidence="4 5">
    <name type="scientific">Pigmentiphaga humi</name>
    <dbReference type="NCBI Taxonomy" id="2478468"/>
    <lineage>
        <taxon>Bacteria</taxon>
        <taxon>Pseudomonadati</taxon>
        <taxon>Pseudomonadota</taxon>
        <taxon>Betaproteobacteria</taxon>
        <taxon>Burkholderiales</taxon>
        <taxon>Alcaligenaceae</taxon>
        <taxon>Pigmentiphaga</taxon>
    </lineage>
</organism>
<dbReference type="OrthoDB" id="9797528at2"/>
<evidence type="ECO:0000259" key="2">
    <source>
        <dbReference type="Pfam" id="PF03972"/>
    </source>
</evidence>
<feature type="domain" description="MmgE/PrpD C-terminal" evidence="3">
    <location>
        <begin position="283"/>
        <end position="456"/>
    </location>
</feature>
<reference evidence="4 5" key="1">
    <citation type="submission" date="2018-10" db="EMBL/GenBank/DDBJ databases">
        <authorList>
            <person name="Criscuolo A."/>
        </authorList>
    </citation>
    <scope>NUCLEOTIDE SEQUENCE [LARGE SCALE GENOMIC DNA]</scope>
    <source>
        <strain evidence="4">DnA1</strain>
    </source>
</reference>
<proteinExistence type="inferred from homology"/>
<dbReference type="GO" id="GO:0047547">
    <property type="term" value="F:2-methylcitrate dehydratase activity"/>
    <property type="evidence" value="ECO:0007669"/>
    <property type="project" value="UniProtKB-EC"/>
</dbReference>
<evidence type="ECO:0000259" key="3">
    <source>
        <dbReference type="Pfam" id="PF19305"/>
    </source>
</evidence>
<dbReference type="PANTHER" id="PTHR16943:SF8">
    <property type="entry name" value="2-METHYLCITRATE DEHYDRATASE"/>
    <property type="match status" value="1"/>
</dbReference>
<dbReference type="SUPFAM" id="SSF103378">
    <property type="entry name" value="2-methylcitrate dehydratase PrpD"/>
    <property type="match status" value="1"/>
</dbReference>
<comment type="similarity">
    <text evidence="1">Belongs to the PrpD family.</text>
</comment>
<dbReference type="Proteomes" id="UP000277294">
    <property type="component" value="Unassembled WGS sequence"/>
</dbReference>
<keyword evidence="5" id="KW-1185">Reference proteome</keyword>
<name>A0A3P4B6K0_9BURK</name>
<dbReference type="EC" id="4.2.1.79" evidence="4"/>
<dbReference type="PANTHER" id="PTHR16943">
    <property type="entry name" value="2-METHYLCITRATE DEHYDRATASE-RELATED"/>
    <property type="match status" value="1"/>
</dbReference>
<dbReference type="InterPro" id="IPR045336">
    <property type="entry name" value="MmgE_PrpD_N"/>
</dbReference>
<dbReference type="InterPro" id="IPR045337">
    <property type="entry name" value="MmgE_PrpD_C"/>
</dbReference>
<dbReference type="Pfam" id="PF03972">
    <property type="entry name" value="MmgE_PrpD_N"/>
    <property type="match status" value="1"/>
</dbReference>
<dbReference type="RefSeq" id="WP_124080752.1">
    <property type="nucleotide sequence ID" value="NZ_UWPJ01000026.1"/>
</dbReference>
<keyword evidence="4" id="KW-0456">Lyase</keyword>
<dbReference type="Pfam" id="PF19305">
    <property type="entry name" value="MmgE_PrpD_C"/>
    <property type="match status" value="1"/>
</dbReference>
<dbReference type="AlphaFoldDB" id="A0A3P4B6K0"/>
<gene>
    <name evidence="4" type="primary">prpD_5</name>
    <name evidence="4" type="ORF">PIGHUM_03369</name>
</gene>
<dbReference type="InterPro" id="IPR005656">
    <property type="entry name" value="MmgE_PrpD"/>
</dbReference>
<dbReference type="Gene3D" id="3.30.1330.120">
    <property type="entry name" value="2-methylcitrate dehydratase PrpD"/>
    <property type="match status" value="1"/>
</dbReference>
<evidence type="ECO:0000313" key="5">
    <source>
        <dbReference type="Proteomes" id="UP000277294"/>
    </source>
</evidence>
<accession>A0A3P4B6K0</accession>
<dbReference type="InterPro" id="IPR042183">
    <property type="entry name" value="MmgE/PrpD_sf_1"/>
</dbReference>
<feature type="domain" description="MmgE/PrpD N-terminal" evidence="2">
    <location>
        <begin position="13"/>
        <end position="252"/>
    </location>
</feature>